<dbReference type="EMBL" id="ADLN01000026">
    <property type="protein sequence ID" value="EHI60362.1"/>
    <property type="molecule type" value="Genomic_DNA"/>
</dbReference>
<feature type="active site" description="Proton acceptor; specific for L-alanine" evidence="4">
    <location>
        <position position="286"/>
    </location>
</feature>
<dbReference type="UniPathway" id="UPA00042">
    <property type="reaction ID" value="UER00497"/>
</dbReference>
<evidence type="ECO:0000313" key="8">
    <source>
        <dbReference type="EMBL" id="EHI60362.1"/>
    </source>
</evidence>
<dbReference type="GO" id="GO:0030170">
    <property type="term" value="F:pyridoxal phosphate binding"/>
    <property type="evidence" value="ECO:0007669"/>
    <property type="project" value="UniProtKB-UniRule"/>
</dbReference>
<dbReference type="GO" id="GO:0009252">
    <property type="term" value="P:peptidoglycan biosynthetic process"/>
    <property type="evidence" value="ECO:0007669"/>
    <property type="project" value="TreeGrafter"/>
</dbReference>
<evidence type="ECO:0000313" key="9">
    <source>
        <dbReference type="Proteomes" id="UP000005384"/>
    </source>
</evidence>
<evidence type="ECO:0000256" key="6">
    <source>
        <dbReference type="PIRSR" id="PIRSR600821-52"/>
    </source>
</evidence>
<reference evidence="8 9" key="1">
    <citation type="submission" date="2011-08" db="EMBL/GenBank/DDBJ databases">
        <title>The Genome Sequence of Clostridium hathewayi WAL-18680.</title>
        <authorList>
            <consortium name="The Broad Institute Genome Sequencing Platform"/>
            <person name="Earl A."/>
            <person name="Ward D."/>
            <person name="Feldgarden M."/>
            <person name="Gevers D."/>
            <person name="Finegold S.M."/>
            <person name="Summanen P.H."/>
            <person name="Molitoris D.R."/>
            <person name="Song M."/>
            <person name="Daigneault M."/>
            <person name="Allen-Vercoe E."/>
            <person name="Young S.K."/>
            <person name="Zeng Q."/>
            <person name="Gargeya S."/>
            <person name="Fitzgerald M."/>
            <person name="Haas B."/>
            <person name="Abouelleil A."/>
            <person name="Alvarado L."/>
            <person name="Arachchi H.M."/>
            <person name="Berlin A."/>
            <person name="Brown A."/>
            <person name="Chapman S.B."/>
            <person name="Chen Z."/>
            <person name="Dunbar C."/>
            <person name="Freedman E."/>
            <person name="Gearin G."/>
            <person name="Gellesch M."/>
            <person name="Goldberg J."/>
            <person name="Griggs A."/>
            <person name="Gujja S."/>
            <person name="Heiman D."/>
            <person name="Howarth C."/>
            <person name="Larson L."/>
            <person name="Lui A."/>
            <person name="MacDonald P.J.P."/>
            <person name="Montmayeur A."/>
            <person name="Murphy C."/>
            <person name="Neiman D."/>
            <person name="Pearson M."/>
            <person name="Priest M."/>
            <person name="Roberts A."/>
            <person name="Saif S."/>
            <person name="Shea T."/>
            <person name="Shenoy N."/>
            <person name="Sisk P."/>
            <person name="Stolte C."/>
            <person name="Sykes S."/>
            <person name="Wortman J."/>
            <person name="Nusbaum C."/>
            <person name="Birren B."/>
        </authorList>
    </citation>
    <scope>NUCLEOTIDE SEQUENCE [LARGE SCALE GENOMIC DNA]</scope>
    <source>
        <strain evidence="8 9">WAL-18680</strain>
    </source>
</reference>
<feature type="binding site" evidence="4 6">
    <location>
        <position position="155"/>
    </location>
    <ligand>
        <name>substrate</name>
    </ligand>
</feature>
<dbReference type="InterPro" id="IPR029066">
    <property type="entry name" value="PLP-binding_barrel"/>
</dbReference>
<feature type="modified residue" description="N6-(pyridoxal phosphate)lysine" evidence="4 5">
    <location>
        <position position="58"/>
    </location>
</feature>
<dbReference type="HAMAP" id="MF_01201">
    <property type="entry name" value="Ala_racemase"/>
    <property type="match status" value="1"/>
</dbReference>
<comment type="function">
    <text evidence="4">Catalyzes the interconversion of L-alanine and D-alanine. May also act on other amino acids.</text>
</comment>
<sequence>MQHYMKNQTQNHYQMEAETIMRPYTRTYATVNLDAVRYNLKAMKANLNRGTGIIGVVKADAYGHGAVPVARAIDEYVCGYAVATVEEAMQLRRHGITKPVIILGVTHEIHNREMIRYGIRSTIFTMDQAKKLSETAVSMHKPAIVHLALDTGMSRIGMMPVKESVDLIEAMSKLPSLQLEGLFTHFAKADEGDKTFAKQQIEQFQTFLNMLEERGIKIPVKHCSNSAGIIDMKEANFNAVRAGISMYGLYPSQEVDTTNVILIPALEWKSFVTYVKEIPEGTPVSYGGTFVADKKMTVATIPVGYGDGYPRNLSNKGSVLIHGERARILGRVCMDQMMVDVTDIPDVKVDDEVTLIGIEEEDQITAVELAETGGGFHYEILCDINKRVPRVYLKGGQIFGKKDYFNDRYEDPR</sequence>
<evidence type="ECO:0000256" key="1">
    <source>
        <dbReference type="ARBA" id="ARBA00001933"/>
    </source>
</evidence>
<keyword evidence="9" id="KW-1185">Reference proteome</keyword>
<dbReference type="PATRIC" id="fig|742737.3.peg.1680"/>
<evidence type="ECO:0000259" key="7">
    <source>
        <dbReference type="SMART" id="SM01005"/>
    </source>
</evidence>
<evidence type="ECO:0000256" key="2">
    <source>
        <dbReference type="ARBA" id="ARBA00022898"/>
    </source>
</evidence>
<dbReference type="PROSITE" id="PS00395">
    <property type="entry name" value="ALANINE_RACEMASE"/>
    <property type="match status" value="1"/>
</dbReference>
<dbReference type="InterPro" id="IPR000821">
    <property type="entry name" value="Ala_racemase"/>
</dbReference>
<dbReference type="GO" id="GO:0030632">
    <property type="term" value="P:D-alanine biosynthetic process"/>
    <property type="evidence" value="ECO:0007669"/>
    <property type="project" value="UniProtKB-UniRule"/>
</dbReference>
<comment type="pathway">
    <text evidence="4">Amino-acid biosynthesis; D-alanine biosynthesis; D-alanine from L-alanine: step 1/1.</text>
</comment>
<dbReference type="Gene3D" id="3.20.20.10">
    <property type="entry name" value="Alanine racemase"/>
    <property type="match status" value="1"/>
</dbReference>
<comment type="cofactor">
    <cofactor evidence="1 4 5">
        <name>pyridoxal 5'-phosphate</name>
        <dbReference type="ChEBI" id="CHEBI:597326"/>
    </cofactor>
</comment>
<comment type="catalytic activity">
    <reaction evidence="4">
        <text>L-alanine = D-alanine</text>
        <dbReference type="Rhea" id="RHEA:20249"/>
        <dbReference type="ChEBI" id="CHEBI:57416"/>
        <dbReference type="ChEBI" id="CHEBI:57972"/>
        <dbReference type="EC" id="5.1.1.1"/>
    </reaction>
</comment>
<dbReference type="FunFam" id="3.20.20.10:FF:000002">
    <property type="entry name" value="Alanine racemase"/>
    <property type="match status" value="1"/>
</dbReference>
<dbReference type="Pfam" id="PF01168">
    <property type="entry name" value="Ala_racemase_N"/>
    <property type="match status" value="1"/>
</dbReference>
<dbReference type="EC" id="5.1.1.1" evidence="4"/>
<dbReference type="Proteomes" id="UP000005384">
    <property type="component" value="Unassembled WGS sequence"/>
</dbReference>
<dbReference type="SUPFAM" id="SSF51419">
    <property type="entry name" value="PLP-binding barrel"/>
    <property type="match status" value="1"/>
</dbReference>
<feature type="domain" description="Alanine racemase C-terminal" evidence="7">
    <location>
        <begin position="265"/>
        <end position="393"/>
    </location>
</feature>
<dbReference type="PANTHER" id="PTHR30511:SF0">
    <property type="entry name" value="ALANINE RACEMASE, CATABOLIC-RELATED"/>
    <property type="match status" value="1"/>
</dbReference>
<evidence type="ECO:0000256" key="4">
    <source>
        <dbReference type="HAMAP-Rule" id="MF_01201"/>
    </source>
</evidence>
<dbReference type="SUPFAM" id="SSF50621">
    <property type="entry name" value="Alanine racemase C-terminal domain-like"/>
    <property type="match status" value="1"/>
</dbReference>
<dbReference type="Pfam" id="PF00842">
    <property type="entry name" value="Ala_racemase_C"/>
    <property type="match status" value="1"/>
</dbReference>
<feature type="active site" description="Proton acceptor; specific for D-alanine" evidence="4">
    <location>
        <position position="58"/>
    </location>
</feature>
<dbReference type="NCBIfam" id="TIGR00492">
    <property type="entry name" value="alr"/>
    <property type="match status" value="1"/>
</dbReference>
<dbReference type="InterPro" id="IPR009006">
    <property type="entry name" value="Ala_racemase/Decarboxylase_C"/>
</dbReference>
<proteinExistence type="inferred from homology"/>
<evidence type="ECO:0000256" key="5">
    <source>
        <dbReference type="PIRSR" id="PIRSR600821-50"/>
    </source>
</evidence>
<dbReference type="InterPro" id="IPR001608">
    <property type="entry name" value="Ala_racemase_N"/>
</dbReference>
<dbReference type="PANTHER" id="PTHR30511">
    <property type="entry name" value="ALANINE RACEMASE"/>
    <property type="match status" value="1"/>
</dbReference>
<protein>
    <recommendedName>
        <fullName evidence="4">Alanine racemase</fullName>
        <ecNumber evidence="4">5.1.1.1</ecNumber>
    </recommendedName>
</protein>
<name>G5IDV2_9FIRM</name>
<dbReference type="GO" id="GO:0005829">
    <property type="term" value="C:cytosol"/>
    <property type="evidence" value="ECO:0007669"/>
    <property type="project" value="TreeGrafter"/>
</dbReference>
<dbReference type="GO" id="GO:0008784">
    <property type="term" value="F:alanine racemase activity"/>
    <property type="evidence" value="ECO:0007669"/>
    <property type="project" value="UniProtKB-UniRule"/>
</dbReference>
<comment type="caution">
    <text evidence="8">The sequence shown here is derived from an EMBL/GenBank/DDBJ whole genome shotgun (WGS) entry which is preliminary data.</text>
</comment>
<dbReference type="Gene3D" id="2.40.37.10">
    <property type="entry name" value="Lyase, Ornithine Decarboxylase, Chain A, domain 1"/>
    <property type="match status" value="1"/>
</dbReference>
<keyword evidence="2 4" id="KW-0663">Pyridoxal phosphate</keyword>
<comment type="similarity">
    <text evidence="4">Belongs to the alanine racemase family.</text>
</comment>
<dbReference type="HOGENOM" id="CLU_028393_2_2_9"/>
<keyword evidence="3 4" id="KW-0413">Isomerase</keyword>
<dbReference type="AlphaFoldDB" id="G5IDV2"/>
<dbReference type="CDD" id="cd00430">
    <property type="entry name" value="PLPDE_III_AR"/>
    <property type="match status" value="1"/>
</dbReference>
<gene>
    <name evidence="8" type="ORF">HMPREF9473_01659</name>
</gene>
<dbReference type="SMART" id="SM01005">
    <property type="entry name" value="Ala_racemase_C"/>
    <property type="match status" value="1"/>
</dbReference>
<feature type="binding site" evidence="4 6">
    <location>
        <position position="334"/>
    </location>
    <ligand>
        <name>substrate</name>
    </ligand>
</feature>
<accession>G5IDV2</accession>
<dbReference type="InterPro" id="IPR011079">
    <property type="entry name" value="Ala_racemase_C"/>
</dbReference>
<evidence type="ECO:0000256" key="3">
    <source>
        <dbReference type="ARBA" id="ARBA00023235"/>
    </source>
</evidence>
<dbReference type="PRINTS" id="PR00992">
    <property type="entry name" value="ALARACEMASE"/>
</dbReference>
<organism evidence="8 9">
    <name type="scientific">Hungatella hathewayi WAL-18680</name>
    <dbReference type="NCBI Taxonomy" id="742737"/>
    <lineage>
        <taxon>Bacteria</taxon>
        <taxon>Bacillati</taxon>
        <taxon>Bacillota</taxon>
        <taxon>Clostridia</taxon>
        <taxon>Lachnospirales</taxon>
        <taxon>Lachnospiraceae</taxon>
        <taxon>Hungatella</taxon>
    </lineage>
</organism>
<dbReference type="InterPro" id="IPR020622">
    <property type="entry name" value="Ala_racemase_pyridoxalP-BS"/>
</dbReference>